<evidence type="ECO:0000313" key="3">
    <source>
        <dbReference type="Proteomes" id="UP000660861"/>
    </source>
</evidence>
<keyword evidence="1" id="KW-0812">Transmembrane</keyword>
<evidence type="ECO:0000313" key="2">
    <source>
        <dbReference type="EMBL" id="MBC8571071.1"/>
    </source>
</evidence>
<keyword evidence="1" id="KW-1133">Transmembrane helix</keyword>
<feature type="transmembrane region" description="Helical" evidence="1">
    <location>
        <begin position="74"/>
        <end position="94"/>
    </location>
</feature>
<keyword evidence="3" id="KW-1185">Reference proteome</keyword>
<dbReference type="EMBL" id="JACRTC010000006">
    <property type="protein sequence ID" value="MBC8571071.1"/>
    <property type="molecule type" value="Genomic_DNA"/>
</dbReference>
<dbReference type="AlphaFoldDB" id="A0A926EFE7"/>
<accession>A0A926EFE7</accession>
<dbReference type="Proteomes" id="UP000660861">
    <property type="component" value="Unassembled WGS sequence"/>
</dbReference>
<feature type="transmembrane region" description="Helical" evidence="1">
    <location>
        <begin position="48"/>
        <end position="68"/>
    </location>
</feature>
<gene>
    <name evidence="2" type="ORF">H8709_09555</name>
</gene>
<name>A0A926EFE7_9FIRM</name>
<comment type="caution">
    <text evidence="2">The sequence shown here is derived from an EMBL/GenBank/DDBJ whole genome shotgun (WGS) entry which is preliminary data.</text>
</comment>
<sequence>MPKCVYCNKEIGDGPALHLDHDGGFCCGEDCKREATRYLATEKKYKHWYFLLLIGALMAWCVSFFFGIQQYVGGALAVLCGLVTILSPFVPQMMEDILGIARGQRVCIYVGALLVVTGILSVVK</sequence>
<protein>
    <recommendedName>
        <fullName evidence="4">DUF2116 family Zn-ribbon domain-containing protein</fullName>
    </recommendedName>
</protein>
<proteinExistence type="predicted"/>
<organism evidence="2 3">
    <name type="scientific">Zongyangia hominis</name>
    <dbReference type="NCBI Taxonomy" id="2763677"/>
    <lineage>
        <taxon>Bacteria</taxon>
        <taxon>Bacillati</taxon>
        <taxon>Bacillota</taxon>
        <taxon>Clostridia</taxon>
        <taxon>Eubacteriales</taxon>
        <taxon>Oscillospiraceae</taxon>
        <taxon>Zongyangia</taxon>
    </lineage>
</organism>
<keyword evidence="1" id="KW-0472">Membrane</keyword>
<dbReference type="RefSeq" id="WP_262398160.1">
    <property type="nucleotide sequence ID" value="NZ_JACRTC010000006.1"/>
</dbReference>
<feature type="transmembrane region" description="Helical" evidence="1">
    <location>
        <begin position="106"/>
        <end position="123"/>
    </location>
</feature>
<evidence type="ECO:0008006" key="4">
    <source>
        <dbReference type="Google" id="ProtNLM"/>
    </source>
</evidence>
<evidence type="ECO:0000256" key="1">
    <source>
        <dbReference type="SAM" id="Phobius"/>
    </source>
</evidence>
<reference evidence="2" key="1">
    <citation type="submission" date="2020-08" db="EMBL/GenBank/DDBJ databases">
        <title>Genome public.</title>
        <authorList>
            <person name="Liu C."/>
            <person name="Sun Q."/>
        </authorList>
    </citation>
    <scope>NUCLEOTIDE SEQUENCE</scope>
    <source>
        <strain evidence="2">NSJ-54</strain>
    </source>
</reference>